<proteinExistence type="predicted"/>
<gene>
    <name evidence="1" type="ORF">SDC9_195647</name>
</gene>
<dbReference type="AlphaFoldDB" id="A0A645IL38"/>
<accession>A0A645IL38</accession>
<dbReference type="EMBL" id="VSSQ01110008">
    <property type="protein sequence ID" value="MPN48043.1"/>
    <property type="molecule type" value="Genomic_DNA"/>
</dbReference>
<sequence>MVLGDHRIQQGFQHLIADSDQTHGLIYEFRVGSGNDGYGIAYKAQVPIQDQPVIGAWFRIGLTGQCESLIRNILPGQNAFDAGQGQCLGCVDFCDEGVSMGTPQKFYHQGILRREVRRIDRLARDQRHGIFFPDGLIQLLHVHLPSLR</sequence>
<name>A0A645IL38_9ZZZZ</name>
<comment type="caution">
    <text evidence="1">The sequence shown here is derived from an EMBL/GenBank/DDBJ whole genome shotgun (WGS) entry which is preliminary data.</text>
</comment>
<evidence type="ECO:0000313" key="1">
    <source>
        <dbReference type="EMBL" id="MPN48043.1"/>
    </source>
</evidence>
<reference evidence="1" key="1">
    <citation type="submission" date="2019-08" db="EMBL/GenBank/DDBJ databases">
        <authorList>
            <person name="Kucharzyk K."/>
            <person name="Murdoch R.W."/>
            <person name="Higgins S."/>
            <person name="Loffler F."/>
        </authorList>
    </citation>
    <scope>NUCLEOTIDE SEQUENCE</scope>
</reference>
<protein>
    <submittedName>
        <fullName evidence="1">Uncharacterized protein</fullName>
    </submittedName>
</protein>
<organism evidence="1">
    <name type="scientific">bioreactor metagenome</name>
    <dbReference type="NCBI Taxonomy" id="1076179"/>
    <lineage>
        <taxon>unclassified sequences</taxon>
        <taxon>metagenomes</taxon>
        <taxon>ecological metagenomes</taxon>
    </lineage>
</organism>